<organism evidence="10 11">
    <name type="scientific">Pedobacter alpinus</name>
    <dbReference type="NCBI Taxonomy" id="1590643"/>
    <lineage>
        <taxon>Bacteria</taxon>
        <taxon>Pseudomonadati</taxon>
        <taxon>Bacteroidota</taxon>
        <taxon>Sphingobacteriia</taxon>
        <taxon>Sphingobacteriales</taxon>
        <taxon>Sphingobacteriaceae</taxon>
        <taxon>Pedobacter</taxon>
    </lineage>
</organism>
<keyword evidence="3" id="KW-0050">Antiport</keyword>
<keyword evidence="4 8" id="KW-0812">Transmembrane</keyword>
<comment type="caution">
    <text evidence="10">The sequence shown here is derived from an EMBL/GenBank/DDBJ whole genome shotgun (WGS) entry which is preliminary data.</text>
</comment>
<feature type="transmembrane region" description="Helical" evidence="8">
    <location>
        <begin position="242"/>
        <end position="270"/>
    </location>
</feature>
<evidence type="ECO:0000256" key="5">
    <source>
        <dbReference type="ARBA" id="ARBA00022989"/>
    </source>
</evidence>
<keyword evidence="7 8" id="KW-0472">Membrane</keyword>
<feature type="transmembrane region" description="Helical" evidence="8">
    <location>
        <begin position="62"/>
        <end position="82"/>
    </location>
</feature>
<dbReference type="Pfam" id="PF00999">
    <property type="entry name" value="Na_H_Exchanger"/>
    <property type="match status" value="1"/>
</dbReference>
<protein>
    <submittedName>
        <fullName evidence="10">Cation:proton antiporter</fullName>
    </submittedName>
</protein>
<reference evidence="11" key="1">
    <citation type="journal article" date="2019" name="Int. J. Syst. Evol. Microbiol.">
        <title>The Global Catalogue of Microorganisms (GCM) 10K type strain sequencing project: providing services to taxonomists for standard genome sequencing and annotation.</title>
        <authorList>
            <consortium name="The Broad Institute Genomics Platform"/>
            <consortium name="The Broad Institute Genome Sequencing Center for Infectious Disease"/>
            <person name="Wu L."/>
            <person name="Ma J."/>
        </authorList>
    </citation>
    <scope>NUCLEOTIDE SEQUENCE [LARGE SCALE GENOMIC DNA]</scope>
    <source>
        <strain evidence="11">KCTC 42456</strain>
    </source>
</reference>
<comment type="subcellular location">
    <subcellularLocation>
        <location evidence="1">Cell membrane</location>
        <topology evidence="1">Multi-pass membrane protein</topology>
    </subcellularLocation>
</comment>
<keyword evidence="5 8" id="KW-1133">Transmembrane helix</keyword>
<dbReference type="InterPro" id="IPR006153">
    <property type="entry name" value="Cation/H_exchanger_TM"/>
</dbReference>
<feature type="transmembrane region" description="Helical" evidence="8">
    <location>
        <begin position="199"/>
        <end position="222"/>
    </location>
</feature>
<evidence type="ECO:0000256" key="3">
    <source>
        <dbReference type="ARBA" id="ARBA00022449"/>
    </source>
</evidence>
<dbReference type="PANTHER" id="PTHR32507">
    <property type="entry name" value="NA(+)/H(+) ANTIPORTER 1"/>
    <property type="match status" value="1"/>
</dbReference>
<keyword evidence="6" id="KW-0406">Ion transport</keyword>
<feature type="transmembrane region" description="Helical" evidence="8">
    <location>
        <begin position="379"/>
        <end position="401"/>
    </location>
</feature>
<evidence type="ECO:0000313" key="11">
    <source>
        <dbReference type="Proteomes" id="UP001597546"/>
    </source>
</evidence>
<feature type="transmembrane region" description="Helical" evidence="8">
    <location>
        <begin position="169"/>
        <end position="187"/>
    </location>
</feature>
<evidence type="ECO:0000256" key="6">
    <source>
        <dbReference type="ARBA" id="ARBA00023065"/>
    </source>
</evidence>
<gene>
    <name evidence="10" type="ORF">ACFSSE_17625</name>
</gene>
<feature type="transmembrane region" description="Helical" evidence="8">
    <location>
        <begin position="6"/>
        <end position="23"/>
    </location>
</feature>
<feature type="domain" description="Cation/H+ exchanger transmembrane" evidence="9">
    <location>
        <begin position="15"/>
        <end position="400"/>
    </location>
</feature>
<evidence type="ECO:0000256" key="2">
    <source>
        <dbReference type="ARBA" id="ARBA00022448"/>
    </source>
</evidence>
<feature type="transmembrane region" description="Helical" evidence="8">
    <location>
        <begin position="30"/>
        <end position="50"/>
    </location>
</feature>
<proteinExistence type="predicted"/>
<evidence type="ECO:0000256" key="4">
    <source>
        <dbReference type="ARBA" id="ARBA00022692"/>
    </source>
</evidence>
<sequence>MSHYFLLITLIGLIALSMAWIPAFSKKIGISYALIYLLLGVILYLIFPGILPLPDPQANETFTIHATEVLVIISLMGTGIKIDRPFTFKNWKAPLRLVFIAMIVCMGVTVLYGNSILGFDLASAVLLAAVLAPTDPVLASDVQVGPPNDKEVSETKFALTAEAGINDGMAFPFTFLAITLAMMAQNMNGSISNWFGIDVVYRILVGFAIGFLSGKLIGFLLFDLTKKFEFFKTREGFLAISLTLAVYGATELAVGYGFIAVFVCAITLRAAERKHDYHRNLHSFTEQIEKLLVAVMLVFFGGSLVTGILDALTWQMAIFSILFLLIIRPVSAYLSLFNIKLKKYERFAISFYGIRGMGSVFYLAYAMHTIKFDYENELWAIVAFTILLSLILHGFTATKIFGKLDKSNKALTEN</sequence>
<evidence type="ECO:0000259" key="9">
    <source>
        <dbReference type="Pfam" id="PF00999"/>
    </source>
</evidence>
<evidence type="ECO:0000256" key="8">
    <source>
        <dbReference type="SAM" id="Phobius"/>
    </source>
</evidence>
<dbReference type="PANTHER" id="PTHR32507:SF8">
    <property type="entry name" value="CNH1P"/>
    <property type="match status" value="1"/>
</dbReference>
<feature type="transmembrane region" description="Helical" evidence="8">
    <location>
        <begin position="94"/>
        <end position="113"/>
    </location>
</feature>
<accession>A0ABW5TWM1</accession>
<keyword evidence="11" id="KW-1185">Reference proteome</keyword>
<feature type="transmembrane region" description="Helical" evidence="8">
    <location>
        <begin position="315"/>
        <end position="337"/>
    </location>
</feature>
<name>A0ABW5TWM1_9SPHI</name>
<keyword evidence="2" id="KW-0813">Transport</keyword>
<evidence type="ECO:0000256" key="7">
    <source>
        <dbReference type="ARBA" id="ARBA00023136"/>
    </source>
</evidence>
<feature type="transmembrane region" description="Helical" evidence="8">
    <location>
        <begin position="291"/>
        <end position="309"/>
    </location>
</feature>
<dbReference type="EMBL" id="JBHULV010000056">
    <property type="protein sequence ID" value="MFD2733534.1"/>
    <property type="molecule type" value="Genomic_DNA"/>
</dbReference>
<evidence type="ECO:0000313" key="10">
    <source>
        <dbReference type="EMBL" id="MFD2733534.1"/>
    </source>
</evidence>
<feature type="transmembrane region" description="Helical" evidence="8">
    <location>
        <begin position="349"/>
        <end position="367"/>
    </location>
</feature>
<dbReference type="Proteomes" id="UP001597546">
    <property type="component" value="Unassembled WGS sequence"/>
</dbReference>
<evidence type="ECO:0000256" key="1">
    <source>
        <dbReference type="ARBA" id="ARBA00004651"/>
    </source>
</evidence>
<dbReference type="RefSeq" id="WP_379045080.1">
    <property type="nucleotide sequence ID" value="NZ_JBHSKW010000051.1"/>
</dbReference>